<organism evidence="2 3">
    <name type="scientific">Trichonephila clavipes</name>
    <name type="common">Golden silk orbweaver</name>
    <name type="synonym">Nephila clavipes</name>
    <dbReference type="NCBI Taxonomy" id="2585209"/>
    <lineage>
        <taxon>Eukaryota</taxon>
        <taxon>Metazoa</taxon>
        <taxon>Ecdysozoa</taxon>
        <taxon>Arthropoda</taxon>
        <taxon>Chelicerata</taxon>
        <taxon>Arachnida</taxon>
        <taxon>Araneae</taxon>
        <taxon>Araneomorphae</taxon>
        <taxon>Entelegynae</taxon>
        <taxon>Araneoidea</taxon>
        <taxon>Nephilidae</taxon>
        <taxon>Trichonephila</taxon>
    </lineage>
</organism>
<dbReference type="InterPro" id="IPR001096">
    <property type="entry name" value="Peptidase_C13"/>
</dbReference>
<protein>
    <submittedName>
        <fullName evidence="2">Legumain</fullName>
    </submittedName>
</protein>
<dbReference type="EMBL" id="BMAU01021139">
    <property type="protein sequence ID" value="GFX92034.1"/>
    <property type="molecule type" value="Genomic_DNA"/>
</dbReference>
<sequence>MQGKEDEINCKHIFAYHLIVENEEFDFDRVRNLWSLGTIGINPNNEVPLSDKQILKSFEQNTMYTNKRYETRLLWKEDSREIKSIPKDYTGEDVTPKNFMAVLKGDEKTLAGVGSGKVRKSGPSDHVFVYFTDHGAPGLIAFPEDELSAMDLN</sequence>
<name>A0A8X6RGX6_TRICX</name>
<accession>A0A8X6RGX6</accession>
<gene>
    <name evidence="2" type="primary">Lgmn</name>
    <name evidence="2" type="ORF">TNCV_5004981</name>
</gene>
<dbReference type="PANTHER" id="PTHR12000:SF42">
    <property type="entry name" value="LEGUMAIN"/>
    <property type="match status" value="1"/>
</dbReference>
<dbReference type="GO" id="GO:0004197">
    <property type="term" value="F:cysteine-type endopeptidase activity"/>
    <property type="evidence" value="ECO:0007669"/>
    <property type="project" value="TreeGrafter"/>
</dbReference>
<proteinExistence type="inferred from homology"/>
<dbReference type="GO" id="GO:0005773">
    <property type="term" value="C:vacuole"/>
    <property type="evidence" value="ECO:0007669"/>
    <property type="project" value="GOC"/>
</dbReference>
<comment type="similarity">
    <text evidence="1">Belongs to the peptidase C13 family.</text>
</comment>
<comment type="caution">
    <text evidence="2">The sequence shown here is derived from an EMBL/GenBank/DDBJ whole genome shotgun (WGS) entry which is preliminary data.</text>
</comment>
<keyword evidence="3" id="KW-1185">Reference proteome</keyword>
<dbReference type="GO" id="GO:0006624">
    <property type="term" value="P:vacuolar protein processing"/>
    <property type="evidence" value="ECO:0007669"/>
    <property type="project" value="TreeGrafter"/>
</dbReference>
<dbReference type="PANTHER" id="PTHR12000">
    <property type="entry name" value="HEMOGLOBINASE FAMILY MEMBER"/>
    <property type="match status" value="1"/>
</dbReference>
<dbReference type="Gene3D" id="3.40.50.1460">
    <property type="match status" value="1"/>
</dbReference>
<evidence type="ECO:0000256" key="1">
    <source>
        <dbReference type="ARBA" id="ARBA00009941"/>
    </source>
</evidence>
<dbReference type="AlphaFoldDB" id="A0A8X6RGX6"/>
<evidence type="ECO:0000313" key="3">
    <source>
        <dbReference type="Proteomes" id="UP000887159"/>
    </source>
</evidence>
<evidence type="ECO:0000313" key="2">
    <source>
        <dbReference type="EMBL" id="GFX92034.1"/>
    </source>
</evidence>
<dbReference type="Pfam" id="PF01650">
    <property type="entry name" value="Peptidase_C13"/>
    <property type="match status" value="1"/>
</dbReference>
<dbReference type="Proteomes" id="UP000887159">
    <property type="component" value="Unassembled WGS sequence"/>
</dbReference>
<dbReference type="PRINTS" id="PR00776">
    <property type="entry name" value="HEMOGLOBNASE"/>
</dbReference>
<dbReference type="GO" id="GO:0051603">
    <property type="term" value="P:proteolysis involved in protein catabolic process"/>
    <property type="evidence" value="ECO:0007669"/>
    <property type="project" value="TreeGrafter"/>
</dbReference>
<reference evidence="2" key="1">
    <citation type="submission" date="2020-08" db="EMBL/GenBank/DDBJ databases">
        <title>Multicomponent nature underlies the extraordinary mechanical properties of spider dragline silk.</title>
        <authorList>
            <person name="Kono N."/>
            <person name="Nakamura H."/>
            <person name="Mori M."/>
            <person name="Yoshida Y."/>
            <person name="Ohtoshi R."/>
            <person name="Malay A.D."/>
            <person name="Moran D.A.P."/>
            <person name="Tomita M."/>
            <person name="Numata K."/>
            <person name="Arakawa K."/>
        </authorList>
    </citation>
    <scope>NUCLEOTIDE SEQUENCE</scope>
</reference>